<organism evidence="1 2">
    <name type="scientific">Candidatus Thiomargarita nelsonii</name>
    <dbReference type="NCBI Taxonomy" id="1003181"/>
    <lineage>
        <taxon>Bacteria</taxon>
        <taxon>Pseudomonadati</taxon>
        <taxon>Pseudomonadota</taxon>
        <taxon>Gammaproteobacteria</taxon>
        <taxon>Thiotrichales</taxon>
        <taxon>Thiotrichaceae</taxon>
        <taxon>Thiomargarita</taxon>
    </lineage>
</organism>
<protein>
    <submittedName>
        <fullName evidence="1">Uncharacterized protein</fullName>
    </submittedName>
</protein>
<name>A0A4E0R7P9_9GAMM</name>
<comment type="caution">
    <text evidence="1">The sequence shown here is derived from an EMBL/GenBank/DDBJ whole genome shotgun (WGS) entry which is preliminary data.</text>
</comment>
<gene>
    <name evidence="1" type="ORF">PN36_01410</name>
</gene>
<dbReference type="EMBL" id="JSZA02000003">
    <property type="protein sequence ID" value="TGO03731.1"/>
    <property type="molecule type" value="Genomic_DNA"/>
</dbReference>
<accession>A0A4E0R7P9</accession>
<dbReference type="AlphaFoldDB" id="A0A4E0R7P9"/>
<keyword evidence="2" id="KW-1185">Reference proteome</keyword>
<reference evidence="1 2" key="1">
    <citation type="journal article" date="2016" name="Front. Microbiol.">
        <title>Single-Cell (Meta-)Genomics of a Dimorphic Candidatus Thiomargarita nelsonii Reveals Genomic Plasticity.</title>
        <authorList>
            <person name="Flood B.E."/>
            <person name="Fliss P."/>
            <person name="Jones D.S."/>
            <person name="Dick G.J."/>
            <person name="Jain S."/>
            <person name="Kaster A.K."/>
            <person name="Winkel M."/>
            <person name="Mussmann M."/>
            <person name="Bailey J."/>
        </authorList>
    </citation>
    <scope>NUCLEOTIDE SEQUENCE [LARGE SCALE GENOMIC DNA]</scope>
    <source>
        <strain evidence="1">Hydrate Ridge</strain>
    </source>
</reference>
<proteinExistence type="predicted"/>
<evidence type="ECO:0000313" key="1">
    <source>
        <dbReference type="EMBL" id="TGO03731.1"/>
    </source>
</evidence>
<evidence type="ECO:0000313" key="2">
    <source>
        <dbReference type="Proteomes" id="UP000030428"/>
    </source>
</evidence>
<sequence length="75" mass="8208">MKKAKKVTRIAYADDLNQAKYDALNKIAFEAKVFAVQRENFCLENIAVLFVQKSGAIMAQLAGLVPSSVRCVMAG</sequence>
<dbReference type="Proteomes" id="UP000030428">
    <property type="component" value="Unassembled WGS sequence"/>
</dbReference>